<evidence type="ECO:0000256" key="1">
    <source>
        <dbReference type="ARBA" id="ARBA00004141"/>
    </source>
</evidence>
<keyword evidence="7" id="KW-1185">Reference proteome</keyword>
<dbReference type="InterPro" id="IPR003689">
    <property type="entry name" value="ZIP"/>
</dbReference>
<dbReference type="EMBL" id="FNPI01000004">
    <property type="protein sequence ID" value="SDY90557.1"/>
    <property type="molecule type" value="Genomic_DNA"/>
</dbReference>
<dbReference type="GO" id="GO:0016020">
    <property type="term" value="C:membrane"/>
    <property type="evidence" value="ECO:0007669"/>
    <property type="project" value="UniProtKB-SubCell"/>
</dbReference>
<comment type="subcellular location">
    <subcellularLocation>
        <location evidence="1">Membrane</location>
        <topology evidence="1">Multi-pass membrane protein</topology>
    </subcellularLocation>
</comment>
<evidence type="ECO:0000256" key="5">
    <source>
        <dbReference type="SAM" id="Phobius"/>
    </source>
</evidence>
<protein>
    <submittedName>
        <fullName evidence="6">Zinc transporter, ZIP family</fullName>
    </submittedName>
</protein>
<keyword evidence="3 5" id="KW-1133">Transmembrane helix</keyword>
<evidence type="ECO:0000313" key="7">
    <source>
        <dbReference type="Proteomes" id="UP000198935"/>
    </source>
</evidence>
<evidence type="ECO:0000313" key="6">
    <source>
        <dbReference type="EMBL" id="SDY90557.1"/>
    </source>
</evidence>
<feature type="transmembrane region" description="Helical" evidence="5">
    <location>
        <begin position="6"/>
        <end position="25"/>
    </location>
</feature>
<evidence type="ECO:0000256" key="4">
    <source>
        <dbReference type="ARBA" id="ARBA00023136"/>
    </source>
</evidence>
<feature type="transmembrane region" description="Helical" evidence="5">
    <location>
        <begin position="130"/>
        <end position="154"/>
    </location>
</feature>
<dbReference type="STRING" id="1503961.SAMN05421736_104147"/>
<feature type="transmembrane region" description="Helical" evidence="5">
    <location>
        <begin position="32"/>
        <end position="50"/>
    </location>
</feature>
<dbReference type="Pfam" id="PF02535">
    <property type="entry name" value="Zip"/>
    <property type="match status" value="1"/>
</dbReference>
<dbReference type="PANTHER" id="PTHR11040">
    <property type="entry name" value="ZINC/IRON TRANSPORTER"/>
    <property type="match status" value="1"/>
</dbReference>
<proteinExistence type="predicted"/>
<feature type="transmembrane region" description="Helical" evidence="5">
    <location>
        <begin position="220"/>
        <end position="238"/>
    </location>
</feature>
<dbReference type="PANTHER" id="PTHR11040:SF70">
    <property type="entry name" value="OS05G0316100 PROTEIN"/>
    <property type="match status" value="1"/>
</dbReference>
<dbReference type="Proteomes" id="UP000198935">
    <property type="component" value="Unassembled WGS sequence"/>
</dbReference>
<accession>A0A1H3NNM5</accession>
<feature type="transmembrane region" description="Helical" evidence="5">
    <location>
        <begin position="163"/>
        <end position="184"/>
    </location>
</feature>
<feature type="transmembrane region" description="Helical" evidence="5">
    <location>
        <begin position="100"/>
        <end position="124"/>
    </location>
</feature>
<keyword evidence="2 5" id="KW-0812">Transmembrane</keyword>
<dbReference type="GO" id="GO:0005385">
    <property type="term" value="F:zinc ion transmembrane transporter activity"/>
    <property type="evidence" value="ECO:0007669"/>
    <property type="project" value="TreeGrafter"/>
</dbReference>
<dbReference type="AlphaFoldDB" id="A0A1H3NNM5"/>
<sequence>MTEFLIGSGLAAAATGLGAVPALLFSSATHKFRDVLLAFCSGVMMAAAAFELLPQALAFSDIVIVTLGVMAGILLLTLLEQNIPHVHLDHESRSVDIDNKAALIIAAISLHNLPEGLSVGVSYASGAEGLGHIIAIAIGLQNIPEGFLVAYFLLQQKVRKKIAFLLAMFTGLIEYAAAICGYVLTNYLSVLVPFGLAFAAGSMLYIVYKELIPESHGDGNALSATYSFIFGLLGMLWLTQL</sequence>
<name>A0A1H3NNM5_9BACI</name>
<reference evidence="7" key="1">
    <citation type="submission" date="2016-10" db="EMBL/GenBank/DDBJ databases">
        <authorList>
            <person name="Varghese N."/>
            <person name="Submissions S."/>
        </authorList>
    </citation>
    <scope>NUCLEOTIDE SEQUENCE [LARGE SCALE GENOMIC DNA]</scope>
    <source>
        <strain evidence="7">SP</strain>
    </source>
</reference>
<gene>
    <name evidence="6" type="ORF">SAMN05421736_104147</name>
</gene>
<feature type="transmembrane region" description="Helical" evidence="5">
    <location>
        <begin position="190"/>
        <end position="208"/>
    </location>
</feature>
<evidence type="ECO:0000256" key="3">
    <source>
        <dbReference type="ARBA" id="ARBA00022989"/>
    </source>
</evidence>
<keyword evidence="4 5" id="KW-0472">Membrane</keyword>
<dbReference type="OrthoDB" id="9787346at2"/>
<evidence type="ECO:0000256" key="2">
    <source>
        <dbReference type="ARBA" id="ARBA00022692"/>
    </source>
</evidence>
<feature type="transmembrane region" description="Helical" evidence="5">
    <location>
        <begin position="56"/>
        <end position="79"/>
    </location>
</feature>
<organism evidence="6 7">
    <name type="scientific">Evansella caseinilytica</name>
    <dbReference type="NCBI Taxonomy" id="1503961"/>
    <lineage>
        <taxon>Bacteria</taxon>
        <taxon>Bacillati</taxon>
        <taxon>Bacillota</taxon>
        <taxon>Bacilli</taxon>
        <taxon>Bacillales</taxon>
        <taxon>Bacillaceae</taxon>
        <taxon>Evansella</taxon>
    </lineage>
</organism>